<evidence type="ECO:0000313" key="7">
    <source>
        <dbReference type="Proteomes" id="UP000034883"/>
    </source>
</evidence>
<dbReference type="InterPro" id="IPR050903">
    <property type="entry name" value="Bact_Chemotaxis_MeTrfase"/>
</dbReference>
<evidence type="ECO:0000256" key="3">
    <source>
        <dbReference type="ARBA" id="ARBA00022691"/>
    </source>
</evidence>
<organism evidence="6 7">
    <name type="scientific">Sandaracinus amylolyticus</name>
    <dbReference type="NCBI Taxonomy" id="927083"/>
    <lineage>
        <taxon>Bacteria</taxon>
        <taxon>Pseudomonadati</taxon>
        <taxon>Myxococcota</taxon>
        <taxon>Polyangia</taxon>
        <taxon>Polyangiales</taxon>
        <taxon>Sandaracinaceae</taxon>
        <taxon>Sandaracinus</taxon>
    </lineage>
</organism>
<dbReference type="SMART" id="SM00028">
    <property type="entry name" value="TPR"/>
    <property type="match status" value="2"/>
</dbReference>
<evidence type="ECO:0000256" key="4">
    <source>
        <dbReference type="SAM" id="MobiDB-lite"/>
    </source>
</evidence>
<dbReference type="InterPro" id="IPR019734">
    <property type="entry name" value="TPR_rpt"/>
</dbReference>
<feature type="domain" description="CheR-type methyltransferase" evidence="5">
    <location>
        <begin position="18"/>
        <end position="242"/>
    </location>
</feature>
<dbReference type="SUPFAM" id="SSF53335">
    <property type="entry name" value="S-adenosyl-L-methionine-dependent methyltransferases"/>
    <property type="match status" value="1"/>
</dbReference>
<feature type="region of interest" description="Disordered" evidence="4">
    <location>
        <begin position="338"/>
        <end position="361"/>
    </location>
</feature>
<dbReference type="Pfam" id="PF01739">
    <property type="entry name" value="CheR"/>
    <property type="match status" value="1"/>
</dbReference>
<proteinExistence type="predicted"/>
<dbReference type="Gene3D" id="3.40.50.150">
    <property type="entry name" value="Vaccinia Virus protein VP39"/>
    <property type="match status" value="1"/>
</dbReference>
<keyword evidence="7" id="KW-1185">Reference proteome</keyword>
<dbReference type="GO" id="GO:0008757">
    <property type="term" value="F:S-adenosylmethionine-dependent methyltransferase activity"/>
    <property type="evidence" value="ECO:0007669"/>
    <property type="project" value="InterPro"/>
</dbReference>
<accession>A0A0F6YGI4</accession>
<dbReference type="InterPro" id="IPR000780">
    <property type="entry name" value="CheR_MeTrfase"/>
</dbReference>
<dbReference type="Pfam" id="PF14559">
    <property type="entry name" value="TPR_19"/>
    <property type="match status" value="1"/>
</dbReference>
<dbReference type="Gene3D" id="1.25.40.10">
    <property type="entry name" value="Tetratricopeptide repeat domain"/>
    <property type="match status" value="1"/>
</dbReference>
<evidence type="ECO:0000256" key="1">
    <source>
        <dbReference type="ARBA" id="ARBA00022603"/>
    </source>
</evidence>
<dbReference type="OrthoDB" id="9786165at2"/>
<dbReference type="STRING" id="927083.DB32_001900"/>
<dbReference type="InterPro" id="IPR029063">
    <property type="entry name" value="SAM-dependent_MTases_sf"/>
</dbReference>
<dbReference type="CDD" id="cd02440">
    <property type="entry name" value="AdoMet_MTases"/>
    <property type="match status" value="1"/>
</dbReference>
<evidence type="ECO:0000259" key="5">
    <source>
        <dbReference type="PROSITE" id="PS50123"/>
    </source>
</evidence>
<dbReference type="InterPro" id="IPR011990">
    <property type="entry name" value="TPR-like_helical_dom_sf"/>
</dbReference>
<dbReference type="RefSeq" id="WP_053232059.1">
    <property type="nucleotide sequence ID" value="NZ_CP011125.1"/>
</dbReference>
<sequence>MSAKPSDADADRELAQLLRALISPRLGHTLEPWPSALRLALDRIARARRTSPLALARDLLARPDAEALDALVSAATVPHTRFFRHPEHFERLARELPRIVERRGAPVRIWCAGCATGEEPWSVALLASQLGIDIELLATDVSPEALRTARAGIYPRVIGGAGAPIAIPSSWSAPDALRRVVRFERASITEPDPDRGAGPFDVVLCRNVLIYFPAAQAAAIASRLAARLRPGGAMIVAPVEALVAIPPSLRHGDPLGWLEPPSSAARIAAAPPAFTAPSVDELERAARALGLGELDEAERALRAALEITPTRAEAWFLLGETLEKRGERAQARAAFRCAASHADTTPHGRTLASAAQRRARD</sequence>
<dbReference type="PANTHER" id="PTHR24422">
    <property type="entry name" value="CHEMOTAXIS PROTEIN METHYLTRANSFERASE"/>
    <property type="match status" value="1"/>
</dbReference>
<gene>
    <name evidence="6" type="ORF">DB32_001900</name>
</gene>
<keyword evidence="3" id="KW-0949">S-adenosyl-L-methionine</keyword>
<keyword evidence="2 6" id="KW-0808">Transferase</keyword>
<dbReference type="Proteomes" id="UP000034883">
    <property type="component" value="Chromosome"/>
</dbReference>
<evidence type="ECO:0000313" key="6">
    <source>
        <dbReference type="EMBL" id="AKF04751.1"/>
    </source>
</evidence>
<dbReference type="PRINTS" id="PR00996">
    <property type="entry name" value="CHERMTFRASE"/>
</dbReference>
<dbReference type="PANTHER" id="PTHR24422:SF19">
    <property type="entry name" value="CHEMOTAXIS PROTEIN METHYLTRANSFERASE"/>
    <property type="match status" value="1"/>
</dbReference>
<dbReference type="GO" id="GO:0032259">
    <property type="term" value="P:methylation"/>
    <property type="evidence" value="ECO:0007669"/>
    <property type="project" value="UniProtKB-KW"/>
</dbReference>
<dbReference type="AlphaFoldDB" id="A0A0F6YGI4"/>
<evidence type="ECO:0000256" key="2">
    <source>
        <dbReference type="ARBA" id="ARBA00022679"/>
    </source>
</evidence>
<dbReference type="SMART" id="SM00138">
    <property type="entry name" value="MeTrc"/>
    <property type="match status" value="1"/>
</dbReference>
<keyword evidence="1 6" id="KW-0489">Methyltransferase</keyword>
<dbReference type="InterPro" id="IPR022642">
    <property type="entry name" value="CheR_C"/>
</dbReference>
<dbReference type="KEGG" id="samy:DB32_001900"/>
<dbReference type="EMBL" id="CP011125">
    <property type="protein sequence ID" value="AKF04751.1"/>
    <property type="molecule type" value="Genomic_DNA"/>
</dbReference>
<name>A0A0F6YGI4_9BACT</name>
<dbReference type="SUPFAM" id="SSF48452">
    <property type="entry name" value="TPR-like"/>
    <property type="match status" value="1"/>
</dbReference>
<dbReference type="PROSITE" id="PS50123">
    <property type="entry name" value="CHER"/>
    <property type="match status" value="1"/>
</dbReference>
<reference evidence="6 7" key="1">
    <citation type="submission" date="2015-03" db="EMBL/GenBank/DDBJ databases">
        <title>Genome assembly of Sandaracinus amylolyticus DSM 53668.</title>
        <authorList>
            <person name="Sharma G."/>
            <person name="Subramanian S."/>
        </authorList>
    </citation>
    <scope>NUCLEOTIDE SEQUENCE [LARGE SCALE GENOMIC DNA]</scope>
    <source>
        <strain evidence="6 7">DSM 53668</strain>
    </source>
</reference>
<protein>
    <submittedName>
        <fullName evidence="6">Chemotaxis protein methyltransferase CheR</fullName>
    </submittedName>
</protein>